<keyword evidence="1" id="KW-0812">Transmembrane</keyword>
<dbReference type="SUPFAM" id="SSF54523">
    <property type="entry name" value="Pili subunits"/>
    <property type="match status" value="1"/>
</dbReference>
<dbReference type="KEGG" id="mai:MICA_212"/>
<keyword evidence="1" id="KW-0472">Membrane</keyword>
<keyword evidence="3" id="KW-1185">Reference proteome</keyword>
<evidence type="ECO:0000313" key="3">
    <source>
        <dbReference type="Proteomes" id="UP000009286"/>
    </source>
</evidence>
<evidence type="ECO:0000256" key="1">
    <source>
        <dbReference type="SAM" id="Phobius"/>
    </source>
</evidence>
<dbReference type="OrthoDB" id="9810174at2"/>
<dbReference type="STRING" id="856793.MICA_212"/>
<dbReference type="SUPFAM" id="SSF88874">
    <property type="entry name" value="Receptor-binding domain of short tail fibre protein gp12"/>
    <property type="match status" value="1"/>
</dbReference>
<name>G2KP50_MICAA</name>
<dbReference type="NCBIfam" id="TIGR02532">
    <property type="entry name" value="IV_pilin_GFxxxE"/>
    <property type="match status" value="1"/>
</dbReference>
<proteinExistence type="predicted"/>
<dbReference type="Pfam" id="PF07963">
    <property type="entry name" value="N_methyl"/>
    <property type="match status" value="1"/>
</dbReference>
<feature type="transmembrane region" description="Helical" evidence="1">
    <location>
        <begin position="12"/>
        <end position="39"/>
    </location>
</feature>
<protein>
    <submittedName>
        <fullName evidence="2">Prepilin-type N-terminal cleavage/methylation domain protein</fullName>
    </submittedName>
</protein>
<accession>G2KP50</accession>
<evidence type="ECO:0000313" key="2">
    <source>
        <dbReference type="EMBL" id="AEP08558.1"/>
    </source>
</evidence>
<dbReference type="RefSeq" id="WP_014101781.1">
    <property type="nucleotide sequence ID" value="NC_016026.1"/>
</dbReference>
<keyword evidence="1" id="KW-1133">Transmembrane helix</keyword>
<organism evidence="2 3">
    <name type="scientific">Micavibrio aeruginosavorus (strain ARL-13)</name>
    <dbReference type="NCBI Taxonomy" id="856793"/>
    <lineage>
        <taxon>Bacteria</taxon>
        <taxon>Pseudomonadati</taxon>
        <taxon>Bdellovibrionota</taxon>
        <taxon>Bdellovibrionia</taxon>
        <taxon>Bdellovibrionales</taxon>
        <taxon>Pseudobdellovibrionaceae</taxon>
        <taxon>Micavibrio</taxon>
    </lineage>
</organism>
<dbReference type="InterPro" id="IPR045584">
    <property type="entry name" value="Pilin-like"/>
</dbReference>
<dbReference type="Proteomes" id="UP000009286">
    <property type="component" value="Chromosome"/>
</dbReference>
<dbReference type="HOGENOM" id="CLU_794127_0_0_5"/>
<dbReference type="PROSITE" id="PS00409">
    <property type="entry name" value="PROKAR_NTER_METHYL"/>
    <property type="match status" value="1"/>
</dbReference>
<dbReference type="Gene3D" id="3.30.700.10">
    <property type="entry name" value="Glycoprotein, Type 4 Pilin"/>
    <property type="match status" value="1"/>
</dbReference>
<dbReference type="EMBL" id="CP002382">
    <property type="protein sequence ID" value="AEP08558.1"/>
    <property type="molecule type" value="Genomic_DNA"/>
</dbReference>
<sequence length="349" mass="36559">MAHHPNIRERGFTLVEVAIVMLIGGILLATASTMLLSYLKKTEINTTQERLDQIDEALQLFLSLNGRYPCPARLNAAPDTANFGVEISENGCNTVAPAADETIAAGGGRGGRLVRIGAVPVRTLNLPDDFVRDAWGGRFTYAITESLAHPTTYNRDEGAIFVNDAAGNPVVTFPAAGTAHYIINSHGENNAGAYSASGTGRFACTAGTRETENCDDDATFVSTTIRSTGNNANLYDDFIRIRATTALGIGIPDGAVMAFDLSACPDGWVPFANANGRMIVGADGATYNRGNTGGAETVTLSLSTVGAVARPTDLSTLGASGTTLMESTGAATAHNNMPPYLALLYCRKS</sequence>
<dbReference type="InterPro" id="IPR012902">
    <property type="entry name" value="N_methyl_site"/>
</dbReference>
<dbReference type="AlphaFoldDB" id="G2KP50"/>
<gene>
    <name evidence="2" type="ordered locus">MICA_212</name>
</gene>
<reference evidence="2 3" key="1">
    <citation type="journal article" date="2011" name="BMC Genomics">
        <title>Genomic insights into an obligate epibiotic bacterial predator: Micavibrio aeruginosavorus ARL-13.</title>
        <authorList>
            <person name="Wang Z."/>
            <person name="Kadouri D."/>
            <person name="Wu M."/>
        </authorList>
    </citation>
    <scope>NUCLEOTIDE SEQUENCE [LARGE SCALE GENOMIC DNA]</scope>
    <source>
        <strain evidence="2 3">ARL-13</strain>
    </source>
</reference>
<dbReference type="eggNOG" id="COG2165">
    <property type="taxonomic scope" value="Bacteria"/>
</dbReference>